<evidence type="ECO:0000256" key="2">
    <source>
        <dbReference type="ARBA" id="ARBA00022553"/>
    </source>
</evidence>
<keyword evidence="5" id="KW-0443">Lipid metabolism</keyword>
<dbReference type="InterPro" id="IPR014031">
    <property type="entry name" value="Ketoacyl_synth_C"/>
</dbReference>
<dbReference type="GO" id="GO:0004315">
    <property type="term" value="F:3-oxoacyl-[acyl-carrier-protein] synthase activity"/>
    <property type="evidence" value="ECO:0007669"/>
    <property type="project" value="InterPro"/>
</dbReference>
<dbReference type="SUPFAM" id="SSF55048">
    <property type="entry name" value="Probable ACP-binding domain of malonyl-CoA ACP transacylase"/>
    <property type="match status" value="1"/>
</dbReference>
<dbReference type="PANTHER" id="PTHR43775:SF51">
    <property type="entry name" value="INACTIVE PHENOLPHTHIOCEROL SYNTHESIS POLYKETIDE SYNTHASE TYPE I PKS1-RELATED"/>
    <property type="match status" value="1"/>
</dbReference>
<evidence type="ECO:0000256" key="5">
    <source>
        <dbReference type="ARBA" id="ARBA00023098"/>
    </source>
</evidence>
<evidence type="ECO:0000313" key="10">
    <source>
        <dbReference type="Proteomes" id="UP000191901"/>
    </source>
</evidence>
<keyword evidence="1" id="KW-0596">Phosphopantetheine</keyword>
<evidence type="ECO:0000256" key="3">
    <source>
        <dbReference type="ARBA" id="ARBA00022679"/>
    </source>
</evidence>
<dbReference type="Gene3D" id="3.40.47.10">
    <property type="match status" value="1"/>
</dbReference>
<evidence type="ECO:0000256" key="4">
    <source>
        <dbReference type="ARBA" id="ARBA00022832"/>
    </source>
</evidence>
<feature type="compositionally biased region" description="Polar residues" evidence="7">
    <location>
        <begin position="973"/>
        <end position="989"/>
    </location>
</feature>
<dbReference type="FunFam" id="3.40.47.10:FF:000042">
    <property type="entry name" value="Polyketide synthase Pks13"/>
    <property type="match status" value="1"/>
</dbReference>
<dbReference type="CDD" id="cd00833">
    <property type="entry name" value="PKS"/>
    <property type="match status" value="1"/>
</dbReference>
<keyword evidence="2" id="KW-0597">Phosphoprotein</keyword>
<dbReference type="SUPFAM" id="SSF52151">
    <property type="entry name" value="FabD/lysophospholipase-like"/>
    <property type="match status" value="1"/>
</dbReference>
<feature type="domain" description="Ketosynthase family 3 (KS3)" evidence="8">
    <location>
        <begin position="10"/>
        <end position="444"/>
    </location>
</feature>
<dbReference type="InterPro" id="IPR016035">
    <property type="entry name" value="Acyl_Trfase/lysoPLipase"/>
</dbReference>
<dbReference type="EMBL" id="CP021983">
    <property type="protein sequence ID" value="ASC71029.1"/>
    <property type="molecule type" value="Genomic_DNA"/>
</dbReference>
<dbReference type="GO" id="GO:0006633">
    <property type="term" value="P:fatty acid biosynthetic process"/>
    <property type="evidence" value="ECO:0007669"/>
    <property type="project" value="InterPro"/>
</dbReference>
<dbReference type="InterPro" id="IPR001227">
    <property type="entry name" value="Ac_transferase_dom_sf"/>
</dbReference>
<dbReference type="InterPro" id="IPR014030">
    <property type="entry name" value="Ketoacyl_synth_N"/>
</dbReference>
<dbReference type="InterPro" id="IPR016039">
    <property type="entry name" value="Thiolase-like"/>
</dbReference>
<dbReference type="InterPro" id="IPR050091">
    <property type="entry name" value="PKS_NRPS_Biosynth_Enz"/>
</dbReference>
<dbReference type="RefSeq" id="WP_080814330.1">
    <property type="nucleotide sequence ID" value="NZ_CP021983.2"/>
</dbReference>
<keyword evidence="6" id="KW-0511">Multifunctional enzyme</keyword>
<gene>
    <name evidence="9" type="ORF">XM38_019780</name>
</gene>
<dbReference type="InterPro" id="IPR016036">
    <property type="entry name" value="Malonyl_transacylase_ACP-bd"/>
</dbReference>
<dbReference type="InterPro" id="IPR014043">
    <property type="entry name" value="Acyl_transferase_dom"/>
</dbReference>
<dbReference type="KEGG" id="hhg:XM38_019780"/>
<reference evidence="9 10" key="1">
    <citation type="journal article" date="2016" name="Biochim. Biophys. Acta">
        <title>Characterization of red-shifted phycobilisomes isolated from the chlorophyll f-containing cyanobacterium Halomicronema hongdechloris.</title>
        <authorList>
            <person name="Li Y."/>
            <person name="Lin Y."/>
            <person name="Garvey C.J."/>
            <person name="Birch D."/>
            <person name="Corkery R.W."/>
            <person name="Loughlin P.C."/>
            <person name="Scheer H."/>
            <person name="Willows R.D."/>
            <person name="Chen M."/>
        </authorList>
    </citation>
    <scope>NUCLEOTIDE SEQUENCE [LARGE SCALE GENOMIC DNA]</scope>
    <source>
        <strain evidence="9 10">C2206</strain>
    </source>
</reference>
<dbReference type="SMART" id="SM00825">
    <property type="entry name" value="PKS_KS"/>
    <property type="match status" value="1"/>
</dbReference>
<evidence type="ECO:0000256" key="1">
    <source>
        <dbReference type="ARBA" id="ARBA00022450"/>
    </source>
</evidence>
<dbReference type="GO" id="GO:0004312">
    <property type="term" value="F:fatty acid synthase activity"/>
    <property type="evidence" value="ECO:0007669"/>
    <property type="project" value="TreeGrafter"/>
</dbReference>
<proteinExistence type="predicted"/>
<name>A0A1Z3HL29_9CYAN</name>
<dbReference type="PROSITE" id="PS52004">
    <property type="entry name" value="KS3_2"/>
    <property type="match status" value="1"/>
</dbReference>
<dbReference type="InterPro" id="IPR018201">
    <property type="entry name" value="Ketoacyl_synth_AS"/>
</dbReference>
<dbReference type="Pfam" id="PF22621">
    <property type="entry name" value="CurL-like_PKS_C"/>
    <property type="match status" value="1"/>
</dbReference>
<dbReference type="Gene3D" id="3.30.70.3290">
    <property type="match status" value="1"/>
</dbReference>
<keyword evidence="3" id="KW-0808">Transferase</keyword>
<feature type="region of interest" description="Disordered" evidence="7">
    <location>
        <begin position="924"/>
        <end position="995"/>
    </location>
</feature>
<dbReference type="AlphaFoldDB" id="A0A1Z3HL29"/>
<dbReference type="Proteomes" id="UP000191901">
    <property type="component" value="Chromosome"/>
</dbReference>
<dbReference type="OrthoDB" id="499075at2"/>
<dbReference type="InterPro" id="IPR020841">
    <property type="entry name" value="PKS_Beta-ketoAc_synthase_dom"/>
</dbReference>
<feature type="compositionally biased region" description="Polar residues" evidence="7">
    <location>
        <begin position="848"/>
        <end position="863"/>
    </location>
</feature>
<dbReference type="SUPFAM" id="SSF53901">
    <property type="entry name" value="Thiolase-like"/>
    <property type="match status" value="1"/>
</dbReference>
<dbReference type="PANTHER" id="PTHR43775">
    <property type="entry name" value="FATTY ACID SYNTHASE"/>
    <property type="match status" value="1"/>
</dbReference>
<dbReference type="Pfam" id="PF02801">
    <property type="entry name" value="Ketoacyl-synt_C"/>
    <property type="match status" value="1"/>
</dbReference>
<dbReference type="Pfam" id="PF00109">
    <property type="entry name" value="ketoacyl-synt"/>
    <property type="match status" value="1"/>
</dbReference>
<evidence type="ECO:0000313" key="9">
    <source>
        <dbReference type="EMBL" id="ASC71029.1"/>
    </source>
</evidence>
<dbReference type="Gene3D" id="3.30.70.250">
    <property type="entry name" value="Malonyl-CoA ACP transacylase, ACP-binding"/>
    <property type="match status" value="1"/>
</dbReference>
<evidence type="ECO:0000259" key="8">
    <source>
        <dbReference type="PROSITE" id="PS52004"/>
    </source>
</evidence>
<organism evidence="9 10">
    <name type="scientific">Halomicronema hongdechloris C2206</name>
    <dbReference type="NCBI Taxonomy" id="1641165"/>
    <lineage>
        <taxon>Bacteria</taxon>
        <taxon>Bacillati</taxon>
        <taxon>Cyanobacteriota</taxon>
        <taxon>Cyanophyceae</taxon>
        <taxon>Nodosilineales</taxon>
        <taxon>Nodosilineaceae</taxon>
        <taxon>Halomicronema</taxon>
    </lineage>
</organism>
<dbReference type="SMART" id="SM00827">
    <property type="entry name" value="PKS_AT"/>
    <property type="match status" value="1"/>
</dbReference>
<protein>
    <submittedName>
        <fullName evidence="9">Type I polyketide synthase</fullName>
    </submittedName>
</protein>
<sequence length="1021" mass="111757">MDEMKRDPSLEGIAIIGIAGRFPGARSVEQFWQNLCNGVESISFFSDEELLASGVDPTWLHDPNYVKAGFALDDIEWFDASFFGFTPREAKITDPQHRFFLESAWSALENAGYESSKAGLIGVYAGSASSSYCLNNLIPNPDSIQTVGSLSINIGNIQDFLATRVSYKLNLKGPSVNVSTACSTSLVAIHLACRGLLNYDCDLALAGGVSITVPQKQGYFYQEGGMASSDGHCRAFDAKAEGCPFGSGVGVVVLKRLEEALGDGDSIYAVIKGSAINNDGFEKVSFTASSVTGQAEVIADAQAIAGFAPETITYIETHGTGTALGDPIEIRALDNVFCAGRNQERWDGFTKQAQCAIGSVKTNISHLDRAAGVAGLIKTLLALKHQQIPPTLHFEHPNPEIDFTNTPFYVNTKLTDWETNGIPRRAGVSAFGLGGTNAHVVLEEAPPQAPSGNSRPWQLLVISAKTSTALETATANFVDYLQQNPDLNLADVAYTLQLGRRAFSHRRAVVCRDVNDAITAFQDAKRVLTYHQPRGGRPVAFLFPGLGTHYVNMAWHLYQGESTFRNQVDQCCNFLQPLLGLDLRDVLYPGKDRTNPDMQEEIDRNSPNSRLDFRKLLARAEGQADTATQTLNQTFLAQPILFIIEYALAQLWMSWGIYPQVMLGYSIGEYVAACLAGVMSLEDALTLVTKRAQMIQELPGGAMLAVPLSAAEVAPLLKENLFLAAIQAPSLCVISGSTDAVDELIQHLTEKGFAYCRLQTSHAFHSRMLEPIATPLIELTKTFNLQPPKIPYLSNVTGTWITPDEATAPAYWAKHMCQPVRFAENMAILQQEPERILLEVGPGGSLSQLAVQPDADSSPSPSVLASLRHPHQQQSDMAFLLNTLGNLWLAGVPIDWSGFYAYEQRHRVHLPTYPFERQRYWIESPKTNNLPPPSAPSKNNPAPLDLKHSSHKTGNAFEVSNELEPPESLSRGEPNQSINSEEINNQETGTETKLEKHSLEQLITQQLEIISQQLDLLNLHE</sequence>
<dbReference type="Pfam" id="PF00698">
    <property type="entry name" value="Acyl_transf_1"/>
    <property type="match status" value="1"/>
</dbReference>
<dbReference type="Gene3D" id="3.40.366.10">
    <property type="entry name" value="Malonyl-Coenzyme A Acyl Carrier Protein, domain 2"/>
    <property type="match status" value="1"/>
</dbReference>
<dbReference type="PROSITE" id="PS00606">
    <property type="entry name" value="KS3_1"/>
    <property type="match status" value="1"/>
</dbReference>
<keyword evidence="4" id="KW-0276">Fatty acid metabolism</keyword>
<accession>A0A1Z3HL29</accession>
<evidence type="ECO:0000256" key="7">
    <source>
        <dbReference type="SAM" id="MobiDB-lite"/>
    </source>
</evidence>
<keyword evidence="10" id="KW-1185">Reference proteome</keyword>
<evidence type="ECO:0000256" key="6">
    <source>
        <dbReference type="ARBA" id="ARBA00023268"/>
    </source>
</evidence>
<feature type="region of interest" description="Disordered" evidence="7">
    <location>
        <begin position="848"/>
        <end position="869"/>
    </location>
</feature>